<dbReference type="Pfam" id="PF00486">
    <property type="entry name" value="Trans_reg_C"/>
    <property type="match status" value="1"/>
</dbReference>
<sequence>MKYRIFIVEDDETIANLLKKHLSSWGYDVFLAEDFSNILQEFAGKDPQLVLLDLKLPFYNGFHWCEEIRKVSQVPVIFISSAADNMNMVMAMSRGADDFIAKPFDMDVLVAKIQAILRRTYSFGNPGNVLEHKGAVLNLSRATLTWNGEETELTRNELRILELLFSQAGKPVSRDAIMTKLWESDSFVDDNTLTVNITRLRKKLEAAGLVDFIITRKGLGYMV</sequence>
<dbReference type="Pfam" id="PF00072">
    <property type="entry name" value="Response_reg"/>
    <property type="match status" value="1"/>
</dbReference>
<name>A0A367G1V0_9FIRM</name>
<evidence type="ECO:0000259" key="8">
    <source>
        <dbReference type="PROSITE" id="PS50110"/>
    </source>
</evidence>
<evidence type="ECO:0000256" key="6">
    <source>
        <dbReference type="PROSITE-ProRule" id="PRU00169"/>
    </source>
</evidence>
<comment type="function">
    <text evidence="5">May play the central regulatory role in sporulation. It may be an element of the effector pathway responsible for the activation of sporulation genes in response to nutritional stress. Spo0A may act in concert with spo0H (a sigma factor) to control the expression of some genes that are critical to the sporulation process.</text>
</comment>
<dbReference type="CDD" id="cd00383">
    <property type="entry name" value="trans_reg_C"/>
    <property type="match status" value="1"/>
</dbReference>
<dbReference type="Proteomes" id="UP000253208">
    <property type="component" value="Unassembled WGS sequence"/>
</dbReference>
<dbReference type="GO" id="GO:0005829">
    <property type="term" value="C:cytosol"/>
    <property type="evidence" value="ECO:0007669"/>
    <property type="project" value="TreeGrafter"/>
</dbReference>
<feature type="domain" description="Response regulatory" evidence="8">
    <location>
        <begin position="4"/>
        <end position="117"/>
    </location>
</feature>
<dbReference type="CDD" id="cd18159">
    <property type="entry name" value="REC_OmpR_NsrR-like"/>
    <property type="match status" value="1"/>
</dbReference>
<dbReference type="SMART" id="SM00862">
    <property type="entry name" value="Trans_reg_C"/>
    <property type="match status" value="1"/>
</dbReference>
<accession>A0A367G1V0</accession>
<gene>
    <name evidence="10" type="ORF">C4886_08350</name>
</gene>
<evidence type="ECO:0000313" key="10">
    <source>
        <dbReference type="EMBL" id="RCH43994.1"/>
    </source>
</evidence>
<feature type="domain" description="OmpR/PhoB-type" evidence="9">
    <location>
        <begin position="127"/>
        <end position="223"/>
    </location>
</feature>
<dbReference type="GO" id="GO:0032993">
    <property type="term" value="C:protein-DNA complex"/>
    <property type="evidence" value="ECO:0007669"/>
    <property type="project" value="TreeGrafter"/>
</dbReference>
<dbReference type="SUPFAM" id="SSF52172">
    <property type="entry name" value="CheY-like"/>
    <property type="match status" value="1"/>
</dbReference>
<dbReference type="Gene3D" id="1.10.10.10">
    <property type="entry name" value="Winged helix-like DNA-binding domain superfamily/Winged helix DNA-binding domain"/>
    <property type="match status" value="1"/>
</dbReference>
<keyword evidence="3 7" id="KW-0238">DNA-binding</keyword>
<dbReference type="GO" id="GO:0006355">
    <property type="term" value="P:regulation of DNA-templated transcription"/>
    <property type="evidence" value="ECO:0007669"/>
    <property type="project" value="InterPro"/>
</dbReference>
<evidence type="ECO:0000256" key="2">
    <source>
        <dbReference type="ARBA" id="ARBA00023015"/>
    </source>
</evidence>
<dbReference type="PANTHER" id="PTHR48111">
    <property type="entry name" value="REGULATOR OF RPOS"/>
    <property type="match status" value="1"/>
</dbReference>
<dbReference type="InterPro" id="IPR001789">
    <property type="entry name" value="Sig_transdc_resp-reg_receiver"/>
</dbReference>
<dbReference type="PANTHER" id="PTHR48111:SF43">
    <property type="entry name" value="STAGE 0 SPORULATION PROTEIN A HOMOLOG"/>
    <property type="match status" value="1"/>
</dbReference>
<dbReference type="SMART" id="SM00448">
    <property type="entry name" value="REC"/>
    <property type="match status" value="1"/>
</dbReference>
<evidence type="ECO:0000256" key="1">
    <source>
        <dbReference type="ARBA" id="ARBA00018672"/>
    </source>
</evidence>
<dbReference type="PROSITE" id="PS50110">
    <property type="entry name" value="RESPONSE_REGULATORY"/>
    <property type="match status" value="1"/>
</dbReference>
<dbReference type="InterPro" id="IPR001867">
    <property type="entry name" value="OmpR/PhoB-type_DNA-bd"/>
</dbReference>
<comment type="caution">
    <text evidence="10">The sequence shown here is derived from an EMBL/GenBank/DDBJ whole genome shotgun (WGS) entry which is preliminary data.</text>
</comment>
<dbReference type="GO" id="GO:0000156">
    <property type="term" value="F:phosphorelay response regulator activity"/>
    <property type="evidence" value="ECO:0007669"/>
    <property type="project" value="TreeGrafter"/>
</dbReference>
<dbReference type="Gene3D" id="3.40.50.2300">
    <property type="match status" value="1"/>
</dbReference>
<proteinExistence type="predicted"/>
<dbReference type="PROSITE" id="PS51755">
    <property type="entry name" value="OMPR_PHOB"/>
    <property type="match status" value="1"/>
</dbReference>
<keyword evidence="6" id="KW-0597">Phosphoprotein</keyword>
<evidence type="ECO:0000259" key="9">
    <source>
        <dbReference type="PROSITE" id="PS51755"/>
    </source>
</evidence>
<reference evidence="10 11" key="1">
    <citation type="submission" date="2018-02" db="EMBL/GenBank/DDBJ databases">
        <title>Complete genome sequencing of Faecalibacterium prausnitzii strains isolated from the human gut.</title>
        <authorList>
            <person name="Fitzgerald B.C."/>
            <person name="Shkoporov A.N."/>
            <person name="Ross P.R."/>
            <person name="Hill C."/>
        </authorList>
    </citation>
    <scope>NUCLEOTIDE SEQUENCE [LARGE SCALE GENOMIC DNA]</scope>
    <source>
        <strain evidence="10 11">APC942/31-1</strain>
    </source>
</reference>
<protein>
    <recommendedName>
        <fullName evidence="1">Stage 0 sporulation protein A homolog</fullName>
    </recommendedName>
</protein>
<evidence type="ECO:0000313" key="11">
    <source>
        <dbReference type="Proteomes" id="UP000253208"/>
    </source>
</evidence>
<dbReference type="AlphaFoldDB" id="A0A367G1V0"/>
<dbReference type="GO" id="GO:0000976">
    <property type="term" value="F:transcription cis-regulatory region binding"/>
    <property type="evidence" value="ECO:0007669"/>
    <property type="project" value="TreeGrafter"/>
</dbReference>
<organism evidence="10 11">
    <name type="scientific">Blautia obeum</name>
    <dbReference type="NCBI Taxonomy" id="40520"/>
    <lineage>
        <taxon>Bacteria</taxon>
        <taxon>Bacillati</taxon>
        <taxon>Bacillota</taxon>
        <taxon>Clostridia</taxon>
        <taxon>Lachnospirales</taxon>
        <taxon>Lachnospiraceae</taxon>
        <taxon>Blautia</taxon>
    </lineage>
</organism>
<dbReference type="EMBL" id="PSQG01000010">
    <property type="protein sequence ID" value="RCH43994.1"/>
    <property type="molecule type" value="Genomic_DNA"/>
</dbReference>
<feature type="modified residue" description="4-aspartylphosphate" evidence="6">
    <location>
        <position position="53"/>
    </location>
</feature>
<evidence type="ECO:0000256" key="5">
    <source>
        <dbReference type="ARBA" id="ARBA00024867"/>
    </source>
</evidence>
<dbReference type="InterPro" id="IPR039420">
    <property type="entry name" value="WalR-like"/>
</dbReference>
<keyword evidence="2" id="KW-0805">Transcription regulation</keyword>
<evidence type="ECO:0000256" key="4">
    <source>
        <dbReference type="ARBA" id="ARBA00023163"/>
    </source>
</evidence>
<evidence type="ECO:0000256" key="7">
    <source>
        <dbReference type="PROSITE-ProRule" id="PRU01091"/>
    </source>
</evidence>
<keyword evidence="4" id="KW-0804">Transcription</keyword>
<feature type="DNA-binding region" description="OmpR/PhoB-type" evidence="7">
    <location>
        <begin position="127"/>
        <end position="223"/>
    </location>
</feature>
<dbReference type="RefSeq" id="WP_022426863.1">
    <property type="nucleotide sequence ID" value="NZ_PSQG01000010.1"/>
</dbReference>
<dbReference type="InterPro" id="IPR011006">
    <property type="entry name" value="CheY-like_superfamily"/>
</dbReference>
<evidence type="ECO:0000256" key="3">
    <source>
        <dbReference type="ARBA" id="ARBA00023125"/>
    </source>
</evidence>
<dbReference type="InterPro" id="IPR036388">
    <property type="entry name" value="WH-like_DNA-bd_sf"/>
</dbReference>